<keyword evidence="6" id="KW-1185">Reference proteome</keyword>
<organism evidence="5 6">
    <name type="scientific">Clostridium cavendishii DSM 21758</name>
    <dbReference type="NCBI Taxonomy" id="1121302"/>
    <lineage>
        <taxon>Bacteria</taxon>
        <taxon>Bacillati</taxon>
        <taxon>Bacillota</taxon>
        <taxon>Clostridia</taxon>
        <taxon>Eubacteriales</taxon>
        <taxon>Clostridiaceae</taxon>
        <taxon>Clostridium</taxon>
    </lineage>
</organism>
<feature type="signal peptide" evidence="4">
    <location>
        <begin position="1"/>
        <end position="22"/>
    </location>
</feature>
<keyword evidence="2" id="KW-0813">Transport</keyword>
<dbReference type="InterPro" id="IPR050490">
    <property type="entry name" value="Bact_solute-bd_prot1"/>
</dbReference>
<dbReference type="OrthoDB" id="9763054at2"/>
<evidence type="ECO:0000256" key="2">
    <source>
        <dbReference type="ARBA" id="ARBA00022448"/>
    </source>
</evidence>
<evidence type="ECO:0000313" key="5">
    <source>
        <dbReference type="EMBL" id="SHK68091.1"/>
    </source>
</evidence>
<protein>
    <submittedName>
        <fullName evidence="5">Raffinose/stachyose/melibiose transport system substrate-binding protein</fullName>
    </submittedName>
</protein>
<reference evidence="5 6" key="1">
    <citation type="submission" date="2016-11" db="EMBL/GenBank/DDBJ databases">
        <authorList>
            <person name="Jaros S."/>
            <person name="Januszkiewicz K."/>
            <person name="Wedrychowicz H."/>
        </authorList>
    </citation>
    <scope>NUCLEOTIDE SEQUENCE [LARGE SCALE GENOMIC DNA]</scope>
    <source>
        <strain evidence="5 6">DSM 21758</strain>
    </source>
</reference>
<gene>
    <name evidence="5" type="ORF">SAMN02745163_04260</name>
</gene>
<dbReference type="EMBL" id="FQZB01000023">
    <property type="protein sequence ID" value="SHK68091.1"/>
    <property type="molecule type" value="Genomic_DNA"/>
</dbReference>
<dbReference type="Gene3D" id="3.40.190.10">
    <property type="entry name" value="Periplasmic binding protein-like II"/>
    <property type="match status" value="2"/>
</dbReference>
<evidence type="ECO:0000256" key="3">
    <source>
        <dbReference type="ARBA" id="ARBA00022729"/>
    </source>
</evidence>
<dbReference type="PANTHER" id="PTHR43649:SF12">
    <property type="entry name" value="DIACETYLCHITOBIOSE BINDING PROTEIN DASA"/>
    <property type="match status" value="1"/>
</dbReference>
<name>A0A1M6UFZ8_9CLOT</name>
<dbReference type="AlphaFoldDB" id="A0A1M6UFZ8"/>
<proteinExistence type="inferred from homology"/>
<dbReference type="InterPro" id="IPR006059">
    <property type="entry name" value="SBP"/>
</dbReference>
<accession>A0A1M6UFZ8</accession>
<dbReference type="PROSITE" id="PS51257">
    <property type="entry name" value="PROKAR_LIPOPROTEIN"/>
    <property type="match status" value="1"/>
</dbReference>
<evidence type="ECO:0000313" key="6">
    <source>
        <dbReference type="Proteomes" id="UP000184310"/>
    </source>
</evidence>
<dbReference type="STRING" id="1121302.SAMN02745163_04260"/>
<dbReference type="Proteomes" id="UP000184310">
    <property type="component" value="Unassembled WGS sequence"/>
</dbReference>
<dbReference type="GO" id="GO:0055085">
    <property type="term" value="P:transmembrane transport"/>
    <property type="evidence" value="ECO:0007669"/>
    <property type="project" value="InterPro"/>
</dbReference>
<feature type="chain" id="PRO_5039179711" evidence="4">
    <location>
        <begin position="23"/>
        <end position="435"/>
    </location>
</feature>
<dbReference type="InterPro" id="IPR006061">
    <property type="entry name" value="SBP_1_CS"/>
</dbReference>
<dbReference type="Pfam" id="PF13416">
    <property type="entry name" value="SBP_bac_8"/>
    <property type="match status" value="1"/>
</dbReference>
<comment type="similarity">
    <text evidence="1">Belongs to the bacterial solute-binding protein 1 family.</text>
</comment>
<evidence type="ECO:0000256" key="4">
    <source>
        <dbReference type="SAM" id="SignalP"/>
    </source>
</evidence>
<evidence type="ECO:0000256" key="1">
    <source>
        <dbReference type="ARBA" id="ARBA00008520"/>
    </source>
</evidence>
<dbReference type="RefSeq" id="WP_072993131.1">
    <property type="nucleotide sequence ID" value="NZ_FQZB01000023.1"/>
</dbReference>
<dbReference type="PANTHER" id="PTHR43649">
    <property type="entry name" value="ARABINOSE-BINDING PROTEIN-RELATED"/>
    <property type="match status" value="1"/>
</dbReference>
<dbReference type="SUPFAM" id="SSF53850">
    <property type="entry name" value="Periplasmic binding protein-like II"/>
    <property type="match status" value="1"/>
</dbReference>
<dbReference type="PROSITE" id="PS01037">
    <property type="entry name" value="SBP_BACTERIAL_1"/>
    <property type="match status" value="1"/>
</dbReference>
<sequence>MKKVKKVIAWACVLSLSLSAVACGTKTEEKKDNVKIDIFQFKVEAKDALDKAAKEYTSINKNVKINIQTIGGGDDYGAALKSKFASGEEPAIYNIGGTQDAIDWKEKLEDLSKEPWIDKAFPGTLEAVKMDEGKIVGMPFNQEGYGLIYNKDIFSKVGIDGETIKTYADLEKACATLDSKKADLGLDAVICLPGSEKWVTGLHLSNVAFGSEFTDVKKAFEAKTIDFKYNEQLKKLLDLQIKYAYKPDGSNKSINSVTYPTQVEKEFALGKVAMIQQGNWAYGGIKGVDEKVAKNVGFVPMSLDGVKEGCLPVGVPMYWAINSKKDDVTKKAAKDFLNWLYTSDKGKEMIIKDFNFIPAFKGYDGDNLKPADPLSQAILKYSNEGKTSPWVFMGYPTGWGQDKLGNDIQKYIAGDLTWDKLVENAKVTWGEARNK</sequence>
<keyword evidence="3 4" id="KW-0732">Signal</keyword>